<evidence type="ECO:0000313" key="8">
    <source>
        <dbReference type="EMBL" id="PCE23904.1"/>
    </source>
</evidence>
<dbReference type="RefSeq" id="WP_096725792.1">
    <property type="nucleotide sequence ID" value="NZ_MTZV01000006.1"/>
</dbReference>
<keyword evidence="4" id="KW-0732">Signal</keyword>
<gene>
    <name evidence="8" type="ORF">BWP39_29930</name>
</gene>
<dbReference type="Pfam" id="PF07519">
    <property type="entry name" value="Tannase"/>
    <property type="match status" value="2"/>
</dbReference>
<dbReference type="Proteomes" id="UP000218022">
    <property type="component" value="Unassembled WGS sequence"/>
</dbReference>
<organism evidence="8 9">
    <name type="scientific">Paraburkholderia acidicola</name>
    <dbReference type="NCBI Taxonomy" id="1912599"/>
    <lineage>
        <taxon>Bacteria</taxon>
        <taxon>Pseudomonadati</taxon>
        <taxon>Pseudomonadota</taxon>
        <taxon>Betaproteobacteria</taxon>
        <taxon>Burkholderiales</taxon>
        <taxon>Burkholderiaceae</taxon>
        <taxon>Paraburkholderia</taxon>
    </lineage>
</organism>
<evidence type="ECO:0000256" key="5">
    <source>
        <dbReference type="ARBA" id="ARBA00022801"/>
    </source>
</evidence>
<dbReference type="AlphaFoldDB" id="A0A2A4EUB4"/>
<accession>A0A2A4EUB4</accession>
<evidence type="ECO:0000313" key="9">
    <source>
        <dbReference type="Proteomes" id="UP000218022"/>
    </source>
</evidence>
<evidence type="ECO:0000256" key="4">
    <source>
        <dbReference type="ARBA" id="ARBA00022729"/>
    </source>
</evidence>
<evidence type="ECO:0008006" key="10">
    <source>
        <dbReference type="Google" id="ProtNLM"/>
    </source>
</evidence>
<proteinExistence type="inferred from homology"/>
<comment type="caution">
    <text evidence="8">The sequence shown here is derived from an EMBL/GenBank/DDBJ whole genome shotgun (WGS) entry which is preliminary data.</text>
</comment>
<reference evidence="8 9" key="1">
    <citation type="submission" date="2017-01" db="EMBL/GenBank/DDBJ databases">
        <title>Whole-Genome Shotgun Sequencing of Two beta-Proteobacterial Species in Search of the Bulgecin Biosynthetic Cluster.</title>
        <authorList>
            <person name="Horsman M.E."/>
            <person name="Marous D.R."/>
            <person name="Li R."/>
            <person name="Oliver R.A."/>
            <person name="Byun B."/>
            <person name="Emrich S.J."/>
            <person name="Boggess B."/>
            <person name="Townsend C.A."/>
            <person name="Mobashery S."/>
        </authorList>
    </citation>
    <scope>NUCLEOTIDE SEQUENCE [LARGE SCALE GENOMIC DNA]</scope>
    <source>
        <strain evidence="8 9">ATCC 31363</strain>
    </source>
</reference>
<evidence type="ECO:0000256" key="3">
    <source>
        <dbReference type="ARBA" id="ARBA00022723"/>
    </source>
</evidence>
<dbReference type="PANTHER" id="PTHR33938">
    <property type="entry name" value="FERULOYL ESTERASE B-RELATED"/>
    <property type="match status" value="1"/>
</dbReference>
<keyword evidence="6" id="KW-0106">Calcium</keyword>
<name>A0A2A4EUB4_9BURK</name>
<dbReference type="EMBL" id="MTZV01000006">
    <property type="protein sequence ID" value="PCE23904.1"/>
    <property type="molecule type" value="Genomic_DNA"/>
</dbReference>
<dbReference type="InterPro" id="IPR011118">
    <property type="entry name" value="Tannase/feruloyl_esterase"/>
</dbReference>
<keyword evidence="2" id="KW-0719">Serine esterase</keyword>
<dbReference type="PANTHER" id="PTHR33938:SF15">
    <property type="entry name" value="FERULOYL ESTERASE B-RELATED"/>
    <property type="match status" value="1"/>
</dbReference>
<evidence type="ECO:0000256" key="2">
    <source>
        <dbReference type="ARBA" id="ARBA00022487"/>
    </source>
</evidence>
<dbReference type="OrthoDB" id="7197884at2"/>
<keyword evidence="5" id="KW-0378">Hydrolase</keyword>
<dbReference type="InterPro" id="IPR029058">
    <property type="entry name" value="AB_hydrolase_fold"/>
</dbReference>
<keyword evidence="7" id="KW-1015">Disulfide bond</keyword>
<dbReference type="SUPFAM" id="SSF53474">
    <property type="entry name" value="alpha/beta-Hydrolases"/>
    <property type="match status" value="1"/>
</dbReference>
<evidence type="ECO:0000256" key="1">
    <source>
        <dbReference type="ARBA" id="ARBA00006249"/>
    </source>
</evidence>
<dbReference type="GO" id="GO:0052689">
    <property type="term" value="F:carboxylic ester hydrolase activity"/>
    <property type="evidence" value="ECO:0007669"/>
    <property type="project" value="UniProtKB-KW"/>
</dbReference>
<protein>
    <recommendedName>
        <fullName evidence="10">Feruloyl esterase</fullName>
    </recommendedName>
</protein>
<sequence length="523" mass="53640">MNSWIESNAMRFAIALVVGGCAPAFLGYGNADAAGSLAALAAPAALKPVDYVTQCAKINGQQFNGITVTASLRIATAGGNPAYCKVSATGAANTQLDIEVDLPDNWSNRLLHQGGGGFDGSIPTVEATSAQFPLIKPLARGIAYTASNGGNRTGNPAELLTNATELQDYAYASTGITVHFAKAVIRAFYGSAPRYTYFNGASNGGREAYLAAQNLAGDYDGIIAGDESMNMGTQVAAMLHTATLAGSPAMPSSAQWTAAYGAAVAQCGNANGVILNPAACTFGPVALQCGASGAPAATCLSPAQVQTVQRLLAPLSTSNGQLLFAGYNWADFGSMFGVGGYGGLGGGFAAIGTGNVEWLFPPTVPGSLQANFNVDASYPVIAAGLQNIGADHHLPAIAQYLMAGKKMISFNGAADPLISPRDHLRNWKTVVQLAGFAGSNARFYLEPGVGHVLGGNGPDQTDYLGAMIAWVEYEISPGQLLLVKFDANGKVTSSLPDCPYPFVPHYLGAGDVNAASSYICVPG</sequence>
<dbReference type="GO" id="GO:0046872">
    <property type="term" value="F:metal ion binding"/>
    <property type="evidence" value="ECO:0007669"/>
    <property type="project" value="UniProtKB-KW"/>
</dbReference>
<comment type="similarity">
    <text evidence="1">Belongs to the tannase family.</text>
</comment>
<keyword evidence="3" id="KW-0479">Metal-binding</keyword>
<evidence type="ECO:0000256" key="6">
    <source>
        <dbReference type="ARBA" id="ARBA00022837"/>
    </source>
</evidence>
<evidence type="ECO:0000256" key="7">
    <source>
        <dbReference type="ARBA" id="ARBA00023157"/>
    </source>
</evidence>